<organism evidence="1 2">
    <name type="scientific">Diphasiastrum complanatum</name>
    <name type="common">Issler's clubmoss</name>
    <name type="synonym">Lycopodium complanatum</name>
    <dbReference type="NCBI Taxonomy" id="34168"/>
    <lineage>
        <taxon>Eukaryota</taxon>
        <taxon>Viridiplantae</taxon>
        <taxon>Streptophyta</taxon>
        <taxon>Embryophyta</taxon>
        <taxon>Tracheophyta</taxon>
        <taxon>Lycopodiopsida</taxon>
        <taxon>Lycopodiales</taxon>
        <taxon>Lycopodiaceae</taxon>
        <taxon>Lycopodioideae</taxon>
        <taxon>Diphasiastrum</taxon>
    </lineage>
</organism>
<proteinExistence type="predicted"/>
<comment type="caution">
    <text evidence="1">The sequence shown here is derived from an EMBL/GenBank/DDBJ whole genome shotgun (WGS) entry which is preliminary data.</text>
</comment>
<protein>
    <submittedName>
        <fullName evidence="1">Uncharacterized protein</fullName>
    </submittedName>
</protein>
<accession>A0ACC2CQM5</accession>
<evidence type="ECO:0000313" key="1">
    <source>
        <dbReference type="EMBL" id="KAJ7544378.1"/>
    </source>
</evidence>
<keyword evidence="2" id="KW-1185">Reference proteome</keyword>
<evidence type="ECO:0000313" key="2">
    <source>
        <dbReference type="Proteomes" id="UP001162992"/>
    </source>
</evidence>
<gene>
    <name evidence="1" type="ORF">O6H91_09G076400</name>
</gene>
<dbReference type="Proteomes" id="UP001162992">
    <property type="component" value="Chromosome 9"/>
</dbReference>
<name>A0ACC2CQM5_DIPCM</name>
<sequence length="296" mass="32447">MSTLASHLVQGLYLAVVGIWHLFAAVRSYVKSLREYSARIWYPVPWLPVRAKHLELYLHMVLIPLAMAYELVVTTSFEPLVKVSVPAFRIIDYQHAALLLIFWLLAAIALISEITSALPLPAEAFFLLSGVACAMEWIVMVNEGQGLEGKCNSLLAGVAAVCAGSATVLALHPKAFLADLLLFGAVLLQGLWMMQSGLSLYVEAFIPDGCHRLLDLPGGIDGSTRCDLEEAKTRAFSFMDLAFILHVTAVVIFSVIVYGLVARIQGYRRTGGYEPLPLDSESNVVQLNPMPKQAQF</sequence>
<reference evidence="2" key="1">
    <citation type="journal article" date="2024" name="Proc. Natl. Acad. Sci. U.S.A.">
        <title>Extraordinary preservation of gene collinearity over three hundred million years revealed in homosporous lycophytes.</title>
        <authorList>
            <person name="Li C."/>
            <person name="Wickell D."/>
            <person name="Kuo L.Y."/>
            <person name="Chen X."/>
            <person name="Nie B."/>
            <person name="Liao X."/>
            <person name="Peng D."/>
            <person name="Ji J."/>
            <person name="Jenkins J."/>
            <person name="Williams M."/>
            <person name="Shu S."/>
            <person name="Plott C."/>
            <person name="Barry K."/>
            <person name="Rajasekar S."/>
            <person name="Grimwood J."/>
            <person name="Han X."/>
            <person name="Sun S."/>
            <person name="Hou Z."/>
            <person name="He W."/>
            <person name="Dai G."/>
            <person name="Sun C."/>
            <person name="Schmutz J."/>
            <person name="Leebens-Mack J.H."/>
            <person name="Li F.W."/>
            <person name="Wang L."/>
        </authorList>
    </citation>
    <scope>NUCLEOTIDE SEQUENCE [LARGE SCALE GENOMIC DNA]</scope>
    <source>
        <strain evidence="2">cv. PW_Plant_1</strain>
    </source>
</reference>
<dbReference type="EMBL" id="CM055100">
    <property type="protein sequence ID" value="KAJ7544378.1"/>
    <property type="molecule type" value="Genomic_DNA"/>
</dbReference>